<proteinExistence type="predicted"/>
<protein>
    <recommendedName>
        <fullName evidence="3">F-box domain-containing protein</fullName>
    </recommendedName>
</protein>
<evidence type="ECO:0000313" key="1">
    <source>
        <dbReference type="EMBL" id="CAI5446589.1"/>
    </source>
</evidence>
<gene>
    <name evidence="1" type="ORF">CAMP_LOCUS9226</name>
</gene>
<accession>A0A9P1N045</accession>
<name>A0A9P1N045_9PELO</name>
<sequence length="280" mass="33537">MLVILSTVYEFLNYYFKNPEPPIKKLPPEILGAIFAKLEYEDVQNFKNSSKFLWDAYKFERRMIAGPTCDAKVYYNKNKELRLEITIMEKTRIIPFDQWNYYFKNAKCKEFNVIVEEDEIPLELLKKILCCKSIDISIYSGKSINQMSIDLFAVFKPQSFKIVMNDWNFKIKNCSDHTCVMIHCLKTIDDVVEAIKYTYNSMIRLYPEIYERNENSLIKCKSNIEYYHRYLFHFAPNTDEQKVRSIEMFLENSLSNVYGFHVNCRFYEHTEDLIMLFSFN</sequence>
<evidence type="ECO:0008006" key="3">
    <source>
        <dbReference type="Google" id="ProtNLM"/>
    </source>
</evidence>
<comment type="caution">
    <text evidence="1">The sequence shown here is derived from an EMBL/GenBank/DDBJ whole genome shotgun (WGS) entry which is preliminary data.</text>
</comment>
<dbReference type="Proteomes" id="UP001152747">
    <property type="component" value="Unassembled WGS sequence"/>
</dbReference>
<dbReference type="EMBL" id="CANHGI010000003">
    <property type="protein sequence ID" value="CAI5446589.1"/>
    <property type="molecule type" value="Genomic_DNA"/>
</dbReference>
<evidence type="ECO:0000313" key="2">
    <source>
        <dbReference type="Proteomes" id="UP001152747"/>
    </source>
</evidence>
<reference evidence="1" key="1">
    <citation type="submission" date="2022-11" db="EMBL/GenBank/DDBJ databases">
        <authorList>
            <person name="Kikuchi T."/>
        </authorList>
    </citation>
    <scope>NUCLEOTIDE SEQUENCE</scope>
    <source>
        <strain evidence="1">PS1010</strain>
    </source>
</reference>
<dbReference type="AlphaFoldDB" id="A0A9P1N045"/>
<keyword evidence="2" id="KW-1185">Reference proteome</keyword>
<organism evidence="1 2">
    <name type="scientific">Caenorhabditis angaria</name>
    <dbReference type="NCBI Taxonomy" id="860376"/>
    <lineage>
        <taxon>Eukaryota</taxon>
        <taxon>Metazoa</taxon>
        <taxon>Ecdysozoa</taxon>
        <taxon>Nematoda</taxon>
        <taxon>Chromadorea</taxon>
        <taxon>Rhabditida</taxon>
        <taxon>Rhabditina</taxon>
        <taxon>Rhabditomorpha</taxon>
        <taxon>Rhabditoidea</taxon>
        <taxon>Rhabditidae</taxon>
        <taxon>Peloderinae</taxon>
        <taxon>Caenorhabditis</taxon>
    </lineage>
</organism>